<dbReference type="PANTHER" id="PTHR35558:SF1">
    <property type="entry name" value="ENDONUCLEASE_EXONUCLEASE_PHOSPHATASE DOMAIN-CONTAINING PROTEIN"/>
    <property type="match status" value="1"/>
</dbReference>
<keyword evidence="3" id="KW-1185">Reference proteome</keyword>
<reference evidence="2" key="1">
    <citation type="journal article" date="2022" name="bioRxiv">
        <title>Sequencing and chromosome-scale assembly of the giantPleurodeles waltlgenome.</title>
        <authorList>
            <person name="Brown T."/>
            <person name="Elewa A."/>
            <person name="Iarovenko S."/>
            <person name="Subramanian E."/>
            <person name="Araus A.J."/>
            <person name="Petzold A."/>
            <person name="Susuki M."/>
            <person name="Suzuki K.-i.T."/>
            <person name="Hayashi T."/>
            <person name="Toyoda A."/>
            <person name="Oliveira C."/>
            <person name="Osipova E."/>
            <person name="Leigh N.D."/>
            <person name="Simon A."/>
            <person name="Yun M.H."/>
        </authorList>
    </citation>
    <scope>NUCLEOTIDE SEQUENCE</scope>
    <source>
        <strain evidence="2">20211129_DDA</strain>
        <tissue evidence="2">Liver</tissue>
    </source>
</reference>
<dbReference type="AlphaFoldDB" id="A0AAV7TCC2"/>
<evidence type="ECO:0000256" key="1">
    <source>
        <dbReference type="SAM" id="MobiDB-lite"/>
    </source>
</evidence>
<gene>
    <name evidence="2" type="ORF">NDU88_006050</name>
</gene>
<sequence>MPKEGESRAHGDMNKRKNKDSSQDTSAGAQEQDTGSKEGDTGAAKGKANEPVKASSTEQEKLVSKNIRLSPGDPPVMAKETGLASHIPLTVIERIWSKEFIDIFSLLEVHKAGLDLMTQDKKEEGRRDRCKPRVDRTSENWVCAFRTLACAFVEQFPSSVAALYLHEQRMRKARQNYQRAAWLHYDEGFRKKMQTWPVTEWDQNDVEVFTNNMVAARKGVINREPNVRPPWGDGEIIFKAGEAQESYRE</sequence>
<evidence type="ECO:0000313" key="2">
    <source>
        <dbReference type="EMBL" id="KAJ1174228.1"/>
    </source>
</evidence>
<proteinExistence type="predicted"/>
<accession>A0AAV7TCC2</accession>
<dbReference type="EMBL" id="JANPWB010000007">
    <property type="protein sequence ID" value="KAJ1174228.1"/>
    <property type="molecule type" value="Genomic_DNA"/>
</dbReference>
<feature type="region of interest" description="Disordered" evidence="1">
    <location>
        <begin position="1"/>
        <end position="74"/>
    </location>
</feature>
<comment type="caution">
    <text evidence="2">The sequence shown here is derived from an EMBL/GenBank/DDBJ whole genome shotgun (WGS) entry which is preliminary data.</text>
</comment>
<protein>
    <submittedName>
        <fullName evidence="2">Uncharacterized protein</fullName>
    </submittedName>
</protein>
<organism evidence="2 3">
    <name type="scientific">Pleurodeles waltl</name>
    <name type="common">Iberian ribbed newt</name>
    <dbReference type="NCBI Taxonomy" id="8319"/>
    <lineage>
        <taxon>Eukaryota</taxon>
        <taxon>Metazoa</taxon>
        <taxon>Chordata</taxon>
        <taxon>Craniata</taxon>
        <taxon>Vertebrata</taxon>
        <taxon>Euteleostomi</taxon>
        <taxon>Amphibia</taxon>
        <taxon>Batrachia</taxon>
        <taxon>Caudata</taxon>
        <taxon>Salamandroidea</taxon>
        <taxon>Salamandridae</taxon>
        <taxon>Pleurodelinae</taxon>
        <taxon>Pleurodeles</taxon>
    </lineage>
</organism>
<feature type="compositionally biased region" description="Basic and acidic residues" evidence="1">
    <location>
        <begin position="1"/>
        <end position="22"/>
    </location>
</feature>
<dbReference type="PANTHER" id="PTHR35558">
    <property type="entry name" value="SGNH_HYDRO DOMAIN-CONTAINING PROTEIN"/>
    <property type="match status" value="1"/>
</dbReference>
<feature type="compositionally biased region" description="Polar residues" evidence="1">
    <location>
        <begin position="23"/>
        <end position="33"/>
    </location>
</feature>
<evidence type="ECO:0000313" key="3">
    <source>
        <dbReference type="Proteomes" id="UP001066276"/>
    </source>
</evidence>
<dbReference type="Proteomes" id="UP001066276">
    <property type="component" value="Chromosome 4_1"/>
</dbReference>
<name>A0AAV7TCC2_PLEWA</name>